<feature type="compositionally biased region" description="Basic residues" evidence="1">
    <location>
        <begin position="45"/>
        <end position="54"/>
    </location>
</feature>
<gene>
    <name evidence="2" type="ORF">GCM10022254_67030</name>
</gene>
<organism evidence="2 3">
    <name type="scientific">Actinomadura meridiana</name>
    <dbReference type="NCBI Taxonomy" id="559626"/>
    <lineage>
        <taxon>Bacteria</taxon>
        <taxon>Bacillati</taxon>
        <taxon>Actinomycetota</taxon>
        <taxon>Actinomycetes</taxon>
        <taxon>Streptosporangiales</taxon>
        <taxon>Thermomonosporaceae</taxon>
        <taxon>Actinomadura</taxon>
    </lineage>
</organism>
<sequence length="288" mass="32320">MTVHHLAGEGETETGTARPAREPAEQPVGVPRVEAVAVVADGQLHRRRRPRHRHADPAARGSVAQRVVDERRQHPPQRRLRTLDGVTIAGASDVDGHAALLGPRRLGRRQLRRQRTEIDRVEPARDPAEPRRRQHVLDDLAELPGPDDEPVDVGADVRPALQPPGRELRAGVQPGQRRAQLVPDVRREPPPPREGLVQRRQRPIRDQTPRQQRDRHPRDLRRDDPPPQPPPLAHAQPTRRHPVDGRPESPGQANRDSRDLNADPPPRAGEQPLVRVDGLFSVHSSPRR</sequence>
<feature type="region of interest" description="Disordered" evidence="1">
    <location>
        <begin position="100"/>
        <end position="288"/>
    </location>
</feature>
<feature type="region of interest" description="Disordered" evidence="1">
    <location>
        <begin position="1"/>
        <end position="83"/>
    </location>
</feature>
<proteinExistence type="predicted"/>
<accession>A0ABP8CM51</accession>
<feature type="compositionally biased region" description="Basic and acidic residues" evidence="1">
    <location>
        <begin position="203"/>
        <end position="225"/>
    </location>
</feature>
<evidence type="ECO:0000313" key="3">
    <source>
        <dbReference type="Proteomes" id="UP001501710"/>
    </source>
</evidence>
<dbReference type="Proteomes" id="UP001501710">
    <property type="component" value="Unassembled WGS sequence"/>
</dbReference>
<keyword evidence="3" id="KW-1185">Reference proteome</keyword>
<feature type="compositionally biased region" description="Acidic residues" evidence="1">
    <location>
        <begin position="139"/>
        <end position="151"/>
    </location>
</feature>
<feature type="compositionally biased region" description="Basic and acidic residues" evidence="1">
    <location>
        <begin position="114"/>
        <end position="138"/>
    </location>
</feature>
<dbReference type="EMBL" id="BAABAS010000026">
    <property type="protein sequence ID" value="GAA4240818.1"/>
    <property type="molecule type" value="Genomic_DNA"/>
</dbReference>
<comment type="caution">
    <text evidence="2">The sequence shown here is derived from an EMBL/GenBank/DDBJ whole genome shotgun (WGS) entry which is preliminary data.</text>
</comment>
<evidence type="ECO:0000313" key="2">
    <source>
        <dbReference type="EMBL" id="GAA4240818.1"/>
    </source>
</evidence>
<feature type="compositionally biased region" description="Low complexity" evidence="1">
    <location>
        <begin position="28"/>
        <end position="40"/>
    </location>
</feature>
<protein>
    <submittedName>
        <fullName evidence="2">Uncharacterized protein</fullName>
    </submittedName>
</protein>
<reference evidence="3" key="1">
    <citation type="journal article" date="2019" name="Int. J. Syst. Evol. Microbiol.">
        <title>The Global Catalogue of Microorganisms (GCM) 10K type strain sequencing project: providing services to taxonomists for standard genome sequencing and annotation.</title>
        <authorList>
            <consortium name="The Broad Institute Genomics Platform"/>
            <consortium name="The Broad Institute Genome Sequencing Center for Infectious Disease"/>
            <person name="Wu L."/>
            <person name="Ma J."/>
        </authorList>
    </citation>
    <scope>NUCLEOTIDE SEQUENCE [LARGE SCALE GENOMIC DNA]</scope>
    <source>
        <strain evidence="3">JCM 17440</strain>
    </source>
</reference>
<name>A0ABP8CM51_9ACTN</name>
<evidence type="ECO:0000256" key="1">
    <source>
        <dbReference type="SAM" id="MobiDB-lite"/>
    </source>
</evidence>